<dbReference type="Proteomes" id="UP000515204">
    <property type="component" value="Unplaced"/>
</dbReference>
<dbReference type="AlphaFoldDB" id="A0A6P3WX49"/>
<keyword evidence="2" id="KW-0472">Membrane</keyword>
<keyword evidence="2" id="KW-1133">Transmembrane helix</keyword>
<feature type="compositionally biased region" description="Pro residues" evidence="1">
    <location>
        <begin position="91"/>
        <end position="120"/>
    </location>
</feature>
<dbReference type="GeneID" id="106742246"/>
<dbReference type="KEGG" id="dqu:106742246"/>
<gene>
    <name evidence="4" type="primary">LOC106742246</name>
</gene>
<reference evidence="4" key="1">
    <citation type="submission" date="2025-08" db="UniProtKB">
        <authorList>
            <consortium name="RefSeq"/>
        </authorList>
    </citation>
    <scope>IDENTIFICATION</scope>
</reference>
<sequence length="128" mass="13727">MHKQISSNPSVVKSDSQKCSQEYNTNNIFIMKYGMCIAMLLAAICALFVDVQAHPTFGLPAQGPGFPGPFGPGPFNPNPFPGPYGPGSGPFIPPINVPGPFRPGPFNPNPFPGPYNPGPRPNFGHFRF</sequence>
<evidence type="ECO:0000256" key="1">
    <source>
        <dbReference type="SAM" id="MobiDB-lite"/>
    </source>
</evidence>
<feature type="transmembrane region" description="Helical" evidence="2">
    <location>
        <begin position="30"/>
        <end position="49"/>
    </location>
</feature>
<protein>
    <submittedName>
        <fullName evidence="4">Prophenin and tritrpticin precursor-like</fullName>
    </submittedName>
</protein>
<accession>A0A6P3WX49</accession>
<name>A0A6P3WX49_DINQU</name>
<evidence type="ECO:0000256" key="2">
    <source>
        <dbReference type="SAM" id="Phobius"/>
    </source>
</evidence>
<organism evidence="3 4">
    <name type="scientific">Dinoponera quadriceps</name>
    <name type="common">South American ant</name>
    <dbReference type="NCBI Taxonomy" id="609295"/>
    <lineage>
        <taxon>Eukaryota</taxon>
        <taxon>Metazoa</taxon>
        <taxon>Ecdysozoa</taxon>
        <taxon>Arthropoda</taxon>
        <taxon>Hexapoda</taxon>
        <taxon>Insecta</taxon>
        <taxon>Pterygota</taxon>
        <taxon>Neoptera</taxon>
        <taxon>Endopterygota</taxon>
        <taxon>Hymenoptera</taxon>
        <taxon>Apocrita</taxon>
        <taxon>Aculeata</taxon>
        <taxon>Formicoidea</taxon>
        <taxon>Formicidae</taxon>
        <taxon>Ponerinae</taxon>
        <taxon>Ponerini</taxon>
        <taxon>Dinoponera</taxon>
    </lineage>
</organism>
<evidence type="ECO:0000313" key="3">
    <source>
        <dbReference type="Proteomes" id="UP000515204"/>
    </source>
</evidence>
<dbReference type="RefSeq" id="XP_014470482.1">
    <property type="nucleotide sequence ID" value="XM_014614996.1"/>
</dbReference>
<feature type="region of interest" description="Disordered" evidence="1">
    <location>
        <begin position="77"/>
        <end position="121"/>
    </location>
</feature>
<proteinExistence type="predicted"/>
<evidence type="ECO:0000313" key="4">
    <source>
        <dbReference type="RefSeq" id="XP_014470482.1"/>
    </source>
</evidence>
<keyword evidence="3" id="KW-1185">Reference proteome</keyword>
<keyword evidence="2" id="KW-0812">Transmembrane</keyword>